<dbReference type="GO" id="GO:0003677">
    <property type="term" value="F:DNA binding"/>
    <property type="evidence" value="ECO:0007669"/>
    <property type="project" value="UniProtKB-KW"/>
</dbReference>
<evidence type="ECO:0000256" key="8">
    <source>
        <dbReference type="ARBA" id="ARBA00023125"/>
    </source>
</evidence>
<comment type="caution">
    <text evidence="11">The sequence shown here is derived from an EMBL/GenBank/DDBJ whole genome shotgun (WGS) entry which is preliminary data.</text>
</comment>
<evidence type="ECO:0000256" key="5">
    <source>
        <dbReference type="ARBA" id="ARBA00022806"/>
    </source>
</evidence>
<dbReference type="AlphaFoldDB" id="A0A6I2UBK8"/>
<sequence length="1148" mass="124473">MRYTIKDCRRLFCVDGSGGGRRPQKWPVTIFYCGLANNGSACCRRGRSFVLRLILGISGTGKTGRVLAEMKVRAAARRRSILLVPEQFSSSAETMVYRSLGDAFSACAEVYSFTSFAELVLKTFGGAAVKTLTDAARAVAVRRAMDTLGDELQAYRRHRRSTGFCSMCADAIKELKTAGASPETLLDVARTAGEDGGKLHELGLIFAAYEALIAGSAMDPADRISAAALRLDPAFLADKAVFIDNFDGFTAPEYRMLEKLVEAEECTVTLCCDGLSDNEAGLGLFSPVKKTAQNLRRIAGKQSVEIAAPHVMQEDFRHKNAPGLAAVNQCLAFGAPEAPEHAGFFVTPAAGVYAECKAVACRIAALVRERGLRYGGVAVICREMDAYAAPLQYEFALAGIPYFTDETTSPEHTAPAAFFTAALSLLSKGLSTEALLRLLKTDLCGFAPEEIAVLENYAYTWQLKAADWRAPFEKNPAGFGAQMTDEDRAALARAEALRAEVVPRVERFLDAARGQTAAGISKQLYLLLDAFSGAEHTAQAAAAFEQAGDPLRARALYATWENMIDLLGQMEQLLGGDEVTAAEYAELFALLLHEADLGHVPETQDAVIVTTADRMRLDSPDVCFVLGVSEGKFPKLLGASGLLSHADRDLLVQGGVEMPGSYENRTLLEQMFFYRALTAPAQALYVSFVPPEAGGAPLSAAMDPLVEALAPPADVLDEAQRAPTPAAALDLLGAAYREDTSQTAALEAALRRQDTMAESLAAMERAARPAHFFARETRPLGALLGDRLTLSPTRVEQYYRCRFSYFLQYVLRIRPRRRAELSPLESGSLVHYILEHVMRRAGAEFPRLAPEELARLAGEVADQYVAENMPAAGRRFAYLVERLKRGVTRLLAYLQAEQAQSLFHPAAFEQEIGTGEGAVPPLTLRTPDGRTVQVQGKIDRVDVMEREGRTYLRVVDYKTGNKAFNLDEVYCGLNTQMLLYLFTLRSNAAQVYKNPVAAGVLYLAGDPVLKTGSRAEAAAAPVYKVDGLVLNDELVVRGMDRDATGMFVPFAFGKDGAPRASAKLASLEKLGNIEKHLDALVVEMARGLYAGEIDAVPLRTAAHCPCDVCDYRPVCLHEDGRGETSVQAPKDVFETRADACKAQGEGNI</sequence>
<dbReference type="GO" id="GO:0004386">
    <property type="term" value="F:helicase activity"/>
    <property type="evidence" value="ECO:0007669"/>
    <property type="project" value="UniProtKB-KW"/>
</dbReference>
<keyword evidence="4" id="KW-0378">Hydrolase</keyword>
<evidence type="ECO:0000256" key="4">
    <source>
        <dbReference type="ARBA" id="ARBA00022801"/>
    </source>
</evidence>
<dbReference type="GO" id="GO:0004527">
    <property type="term" value="F:exonuclease activity"/>
    <property type="evidence" value="ECO:0007669"/>
    <property type="project" value="UniProtKB-KW"/>
</dbReference>
<dbReference type="GO" id="GO:0006281">
    <property type="term" value="P:DNA repair"/>
    <property type="evidence" value="ECO:0007669"/>
    <property type="project" value="UniProtKB-KW"/>
</dbReference>
<gene>
    <name evidence="11" type="ORF">FYJ76_12620</name>
</gene>
<keyword evidence="3" id="KW-0227">DNA damage</keyword>
<dbReference type="Pfam" id="PF21445">
    <property type="entry name" value="ADDB_N"/>
    <property type="match status" value="1"/>
</dbReference>
<dbReference type="PANTHER" id="PTHR30591">
    <property type="entry name" value="RECBCD ENZYME SUBUNIT RECC"/>
    <property type="match status" value="1"/>
</dbReference>
<evidence type="ECO:0000259" key="10">
    <source>
        <dbReference type="PROSITE" id="PS51217"/>
    </source>
</evidence>
<dbReference type="InterPro" id="IPR027417">
    <property type="entry name" value="P-loop_NTPase"/>
</dbReference>
<dbReference type="Gene3D" id="3.40.50.300">
    <property type="entry name" value="P-loop containing nucleotide triphosphate hydrolases"/>
    <property type="match status" value="4"/>
</dbReference>
<dbReference type="SUPFAM" id="SSF52540">
    <property type="entry name" value="P-loop containing nucleoside triphosphate hydrolases"/>
    <property type="match status" value="1"/>
</dbReference>
<proteinExistence type="predicted"/>
<keyword evidence="1" id="KW-0540">Nuclease</keyword>
<keyword evidence="2" id="KW-0547">Nucleotide-binding</keyword>
<keyword evidence="6" id="KW-0269">Exonuclease</keyword>
<evidence type="ECO:0000256" key="9">
    <source>
        <dbReference type="ARBA" id="ARBA00023204"/>
    </source>
</evidence>
<dbReference type="InterPro" id="IPR011604">
    <property type="entry name" value="PDDEXK-like_dom_sf"/>
</dbReference>
<dbReference type="Proteomes" id="UP000431913">
    <property type="component" value="Unassembled WGS sequence"/>
</dbReference>
<evidence type="ECO:0000313" key="11">
    <source>
        <dbReference type="EMBL" id="MST92760.1"/>
    </source>
</evidence>
<keyword evidence="5" id="KW-0347">Helicase</keyword>
<keyword evidence="7 11" id="KW-0067">ATP-binding</keyword>
<dbReference type="GO" id="GO:0006310">
    <property type="term" value="P:DNA recombination"/>
    <property type="evidence" value="ECO:0007669"/>
    <property type="project" value="TreeGrafter"/>
</dbReference>
<protein>
    <submittedName>
        <fullName evidence="11">ATP-binding protein</fullName>
    </submittedName>
</protein>
<evidence type="ECO:0000256" key="2">
    <source>
        <dbReference type="ARBA" id="ARBA00022741"/>
    </source>
</evidence>
<dbReference type="EMBL" id="VUNJ01000014">
    <property type="protein sequence ID" value="MST92760.1"/>
    <property type="molecule type" value="Genomic_DNA"/>
</dbReference>
<evidence type="ECO:0000256" key="6">
    <source>
        <dbReference type="ARBA" id="ARBA00022839"/>
    </source>
</evidence>
<evidence type="ECO:0000256" key="1">
    <source>
        <dbReference type="ARBA" id="ARBA00022722"/>
    </source>
</evidence>
<dbReference type="InterPro" id="IPR038726">
    <property type="entry name" value="PDDEXK_AddAB-type"/>
</dbReference>
<organism evidence="11 12">
    <name type="scientific">Ruthenibacterium lactatiformans</name>
    <dbReference type="NCBI Taxonomy" id="1550024"/>
    <lineage>
        <taxon>Bacteria</taxon>
        <taxon>Bacillati</taxon>
        <taxon>Bacillota</taxon>
        <taxon>Clostridia</taxon>
        <taxon>Eubacteriales</taxon>
        <taxon>Oscillospiraceae</taxon>
        <taxon>Ruthenibacterium</taxon>
    </lineage>
</organism>
<name>A0A6I2UBK8_9FIRM</name>
<evidence type="ECO:0000256" key="7">
    <source>
        <dbReference type="ARBA" id="ARBA00022840"/>
    </source>
</evidence>
<evidence type="ECO:0000313" key="12">
    <source>
        <dbReference type="Proteomes" id="UP000431913"/>
    </source>
</evidence>
<accession>A0A6I2UBK8</accession>
<dbReference type="PANTHER" id="PTHR30591:SF1">
    <property type="entry name" value="RECBCD ENZYME SUBUNIT RECC"/>
    <property type="match status" value="1"/>
</dbReference>
<keyword evidence="8" id="KW-0238">DNA-binding</keyword>
<dbReference type="InterPro" id="IPR049035">
    <property type="entry name" value="ADDB_N"/>
</dbReference>
<dbReference type="PROSITE" id="PS51217">
    <property type="entry name" value="UVRD_HELICASE_CTER"/>
    <property type="match status" value="1"/>
</dbReference>
<dbReference type="Gene3D" id="3.90.320.10">
    <property type="match status" value="1"/>
</dbReference>
<feature type="domain" description="UvrD-like helicase C-terminal" evidence="10">
    <location>
        <begin position="308"/>
        <end position="617"/>
    </location>
</feature>
<dbReference type="InterPro" id="IPR014017">
    <property type="entry name" value="DNA_helicase_UvrD-like_C"/>
</dbReference>
<dbReference type="GO" id="GO:0005524">
    <property type="term" value="F:ATP binding"/>
    <property type="evidence" value="ECO:0007669"/>
    <property type="project" value="UniProtKB-KW"/>
</dbReference>
<dbReference type="Pfam" id="PF12705">
    <property type="entry name" value="PDDEXK_1"/>
    <property type="match status" value="1"/>
</dbReference>
<evidence type="ECO:0000256" key="3">
    <source>
        <dbReference type="ARBA" id="ARBA00022763"/>
    </source>
</evidence>
<keyword evidence="9" id="KW-0234">DNA repair</keyword>
<reference evidence="11 12" key="1">
    <citation type="submission" date="2019-08" db="EMBL/GenBank/DDBJ databases">
        <title>In-depth cultivation of the pig gut microbiome towards novel bacterial diversity and tailored functional studies.</title>
        <authorList>
            <person name="Wylensek D."/>
            <person name="Hitch T.C.A."/>
            <person name="Clavel T."/>
        </authorList>
    </citation>
    <scope>NUCLEOTIDE SEQUENCE [LARGE SCALE GENOMIC DNA]</scope>
    <source>
        <strain evidence="11 12">WCA3-601-WT-6J</strain>
    </source>
</reference>